<feature type="signal peptide" evidence="1">
    <location>
        <begin position="1"/>
        <end position="29"/>
    </location>
</feature>
<dbReference type="Proteomes" id="UP000002357">
    <property type="component" value="Plasmid pSCL4"/>
</dbReference>
<evidence type="ECO:0000313" key="3">
    <source>
        <dbReference type="Proteomes" id="UP000002357"/>
    </source>
</evidence>
<keyword evidence="1" id="KW-0732">Signal</keyword>
<dbReference type="KEGG" id="sclf:BB341_28920"/>
<dbReference type="OrthoDB" id="4325857at2"/>
<dbReference type="RefSeq" id="WP_003952884.1">
    <property type="nucleotide sequence ID" value="NZ_CM000914.1"/>
</dbReference>
<dbReference type="eggNOG" id="ENOG502ZF7R">
    <property type="taxonomic scope" value="Bacteria"/>
</dbReference>
<geneLocation type="plasmid" evidence="2 3">
    <name>pSCL4</name>
</geneLocation>
<gene>
    <name evidence="2" type="ORF">SCLAV_p0950</name>
</gene>
<name>B5GMC8_STRCL</name>
<evidence type="ECO:0000256" key="1">
    <source>
        <dbReference type="SAM" id="SignalP"/>
    </source>
</evidence>
<proteinExistence type="predicted"/>
<organism evidence="2 3">
    <name type="scientific">Streptomyces clavuligerus</name>
    <dbReference type="NCBI Taxonomy" id="1901"/>
    <lineage>
        <taxon>Bacteria</taxon>
        <taxon>Bacillati</taxon>
        <taxon>Actinomycetota</taxon>
        <taxon>Actinomycetes</taxon>
        <taxon>Kitasatosporales</taxon>
        <taxon>Streptomycetaceae</taxon>
        <taxon>Streptomyces</taxon>
    </lineage>
</organism>
<feature type="chain" id="PRO_5010824989" description="Peptidase inhibitor family I36" evidence="1">
    <location>
        <begin position="30"/>
        <end position="121"/>
    </location>
</feature>
<evidence type="ECO:0008006" key="4">
    <source>
        <dbReference type="Google" id="ProtNLM"/>
    </source>
</evidence>
<dbReference type="GeneID" id="93734048"/>
<evidence type="ECO:0000313" key="2">
    <source>
        <dbReference type="EMBL" id="EFG04437.2"/>
    </source>
</evidence>
<reference evidence="2 3" key="1">
    <citation type="journal article" date="2010" name="Genome Biol. Evol.">
        <title>The sequence of a 1.8-mb bacterial linear plasmid reveals a rich evolutionary reservoir of secondary metabolic pathways.</title>
        <authorList>
            <person name="Medema M.H."/>
            <person name="Trefzer A."/>
            <person name="Kovalchuk A."/>
            <person name="van den Berg M."/>
            <person name="Mueller U."/>
            <person name="Heijne W."/>
            <person name="Wu L."/>
            <person name="Alam M.T."/>
            <person name="Ronning C.M."/>
            <person name="Nierman W.C."/>
            <person name="Bovenberg R.A.L."/>
            <person name="Breitling R."/>
            <person name="Takano E."/>
        </authorList>
    </citation>
    <scope>NUCLEOTIDE SEQUENCE [LARGE SCALE GENOMIC DNA]</scope>
    <source>
        <strain evidence="3">ATCC 27064 / DSM 738 / JCM 4710 / NBRC 13307 / NCIMB 12785 / NRRL 3585 / VKM Ac-602</strain>
        <plasmid evidence="2">pSCL4</plasmid>
    </source>
</reference>
<dbReference type="AlphaFoldDB" id="B5GMC8"/>
<keyword evidence="2" id="KW-0614">Plasmid</keyword>
<accession>B5GMC8</accession>
<dbReference type="EMBL" id="CM000914">
    <property type="protein sequence ID" value="EFG04437.2"/>
    <property type="molecule type" value="Genomic_DNA"/>
</dbReference>
<protein>
    <recommendedName>
        <fullName evidence="4">Peptidase inhibitor family I36</fullName>
    </recommendedName>
</protein>
<sequence length="121" mass="13190">MRSIRKVSALLAVTASVATLGLASSPAHAAVDYAGCRSGYVCIYPDASWNNSRPEHDYYTYGVHQLYDEFGVHRVFNNQTGGAVVRLCTDRAGRNCTASMGAFLYEDINLTPYNSIKLSTS</sequence>
<keyword evidence="3" id="KW-1185">Reference proteome</keyword>